<feature type="transmembrane region" description="Helical" evidence="1">
    <location>
        <begin position="12"/>
        <end position="36"/>
    </location>
</feature>
<comment type="caution">
    <text evidence="2">The sequence shown here is derived from an EMBL/GenBank/DDBJ whole genome shotgun (WGS) entry which is preliminary data.</text>
</comment>
<protein>
    <recommendedName>
        <fullName evidence="4">DUF624 domain-containing protein</fullName>
    </recommendedName>
</protein>
<reference evidence="3" key="1">
    <citation type="journal article" date="2019" name="Int. J. Syst. Evol. Microbiol.">
        <title>The Global Catalogue of Microorganisms (GCM) 10K type strain sequencing project: providing services to taxonomists for standard genome sequencing and annotation.</title>
        <authorList>
            <consortium name="The Broad Institute Genomics Platform"/>
            <consortium name="The Broad Institute Genome Sequencing Center for Infectious Disease"/>
            <person name="Wu L."/>
            <person name="Ma J."/>
        </authorList>
    </citation>
    <scope>NUCLEOTIDE SEQUENCE [LARGE SCALE GENOMIC DNA]</scope>
    <source>
        <strain evidence="3">NBRC 108755</strain>
    </source>
</reference>
<feature type="transmembrane region" description="Helical" evidence="1">
    <location>
        <begin position="124"/>
        <end position="149"/>
    </location>
</feature>
<accession>A0ABQ6JR00</accession>
<feature type="transmembrane region" description="Helical" evidence="1">
    <location>
        <begin position="97"/>
        <end position="118"/>
    </location>
</feature>
<evidence type="ECO:0008006" key="4">
    <source>
        <dbReference type="Google" id="ProtNLM"/>
    </source>
</evidence>
<name>A0ABQ6JR00_9MICO</name>
<feature type="transmembrane region" description="Helical" evidence="1">
    <location>
        <begin position="170"/>
        <end position="187"/>
    </location>
</feature>
<evidence type="ECO:0000313" key="2">
    <source>
        <dbReference type="EMBL" id="GMA90518.1"/>
    </source>
</evidence>
<dbReference type="InterPro" id="IPR006938">
    <property type="entry name" value="DUF624"/>
</dbReference>
<organism evidence="2 3">
    <name type="scientific">Homoserinibacter gongjuensis</name>
    <dbReference type="NCBI Taxonomy" id="1162968"/>
    <lineage>
        <taxon>Bacteria</taxon>
        <taxon>Bacillati</taxon>
        <taxon>Actinomycetota</taxon>
        <taxon>Actinomycetes</taxon>
        <taxon>Micrococcales</taxon>
        <taxon>Microbacteriaceae</taxon>
        <taxon>Homoserinibacter</taxon>
    </lineage>
</organism>
<evidence type="ECO:0000313" key="3">
    <source>
        <dbReference type="Proteomes" id="UP001157069"/>
    </source>
</evidence>
<gene>
    <name evidence="2" type="ORF">GCM10025869_10470</name>
</gene>
<dbReference type="Pfam" id="PF04854">
    <property type="entry name" value="DUF624"/>
    <property type="match status" value="1"/>
</dbReference>
<dbReference type="RefSeq" id="WP_284298322.1">
    <property type="nucleotide sequence ID" value="NZ_BSVA01000001.1"/>
</dbReference>
<keyword evidence="1" id="KW-0472">Membrane</keyword>
<keyword evidence="3" id="KW-1185">Reference proteome</keyword>
<keyword evidence="1" id="KW-0812">Transmembrane</keyword>
<sequence>MRFEKIQAGLDILATAVAVNLLLVLTASPFIALLVLTDPFQSWPLVAAAAVLAAPGLTAAFTVFRQVSSDRVGSDRAGGNPFRSFVRGYRATWTRSALVALAAVGVCIVLLVDARFFADAAYAQAVMVVLVIVGMIVAGIALLALAAIAENPAIRVRDAARLGAWFGVRRWYLTLLSLGVLVAYAVFFINLPVLALSVMASPALFLAWTNSRYTLRPAFTHDEVAAV</sequence>
<dbReference type="EMBL" id="BSVA01000001">
    <property type="protein sequence ID" value="GMA90518.1"/>
    <property type="molecule type" value="Genomic_DNA"/>
</dbReference>
<proteinExistence type="predicted"/>
<dbReference type="Proteomes" id="UP001157069">
    <property type="component" value="Unassembled WGS sequence"/>
</dbReference>
<evidence type="ECO:0000256" key="1">
    <source>
        <dbReference type="SAM" id="Phobius"/>
    </source>
</evidence>
<feature type="transmembrane region" description="Helical" evidence="1">
    <location>
        <begin position="42"/>
        <end position="64"/>
    </location>
</feature>
<keyword evidence="1" id="KW-1133">Transmembrane helix</keyword>